<dbReference type="AlphaFoldDB" id="A0A1G2P181"/>
<dbReference type="InterPro" id="IPR013132">
    <property type="entry name" value="PseI/NeuA/B-like_N"/>
</dbReference>
<dbReference type="SUPFAM" id="SSF51658">
    <property type="entry name" value="Xylose isomerase-like"/>
    <property type="match status" value="1"/>
</dbReference>
<sequence length="640" mass="71962">MSPHPSHFPVGNLSVGKHAPVFIIAEIGVNHEGNLEDAKKLIKAAKEAGANAVKFQKRNLEASYQKNILDNPQLSDQSLNYLVPILKETEFGEQEYRELKKYAAENNIILFVTPFDEPSVDFVSRILAPSLYKVASADLVNLPLLERLVKEKKPLLLSTGMSKLDEIDETVQFLHKQRAIFALLHCQSTYPASTETLNLRMIETLKNRYGVPVGYSGHEQGIDHSVTSVALGAKIIERHITFDQKAQGPDHAASLLPEQFKELVHRIRQCELALGIGHKQITRGEVGNKLALRKSLVATKPIKSGETIKKEMLAAKGPGTGLSPQRFYDLVGKKAVRPMKEDEMFMPSDLNKNDNLVKLQTINSQWGLKARFYEIETLTAFTPKPNFLEFHLSEKDLDFQFPPGASYPFGLFIHAPEYNNRAPVDLASEDNKIWEDSIFLMQKTIGKTRQIAKHFTNTPSIVIHVGSMTLKPHKDPSKLIARGVEAFKRLDSEGVRLLPENLPAFGWFFGGLWHINAFGAAEEMIDFCKKLGLSMCLDLSHAWLYCNAKNEDYLEYIKKTAPYVGHLHIADGRGIHKEGLQIGEGDIPFEETFAILADNMPKNVSVSWVPEIWQGHVDNYREFKIALAKLSKFKFLKGTK</sequence>
<dbReference type="SUPFAM" id="SSF51269">
    <property type="entry name" value="AFP III-like domain"/>
    <property type="match status" value="1"/>
</dbReference>
<dbReference type="InterPro" id="IPR051690">
    <property type="entry name" value="PseI-like"/>
</dbReference>
<dbReference type="PANTHER" id="PTHR42966">
    <property type="entry name" value="N-ACETYLNEURAMINATE SYNTHASE"/>
    <property type="match status" value="1"/>
</dbReference>
<protein>
    <recommendedName>
        <fullName evidence="1">AFP-like domain-containing protein</fullName>
    </recommendedName>
</protein>
<dbReference type="InterPro" id="IPR013785">
    <property type="entry name" value="Aldolase_TIM"/>
</dbReference>
<organism evidence="2 3">
    <name type="scientific">Candidatus Taylorbacteria bacterium RIFCSPLOWO2_02_FULL_46_40</name>
    <dbReference type="NCBI Taxonomy" id="1802329"/>
    <lineage>
        <taxon>Bacteria</taxon>
        <taxon>Candidatus Tayloriibacteriota</taxon>
    </lineage>
</organism>
<evidence type="ECO:0000313" key="3">
    <source>
        <dbReference type="Proteomes" id="UP000176429"/>
    </source>
</evidence>
<dbReference type="Pfam" id="PF03102">
    <property type="entry name" value="NeuB"/>
    <property type="match status" value="1"/>
</dbReference>
<dbReference type="SMART" id="SM00858">
    <property type="entry name" value="SAF"/>
    <property type="match status" value="1"/>
</dbReference>
<dbReference type="Gene3D" id="3.20.20.70">
    <property type="entry name" value="Aldolase class I"/>
    <property type="match status" value="1"/>
</dbReference>
<feature type="domain" description="AFP-like" evidence="1">
    <location>
        <begin position="295"/>
        <end position="353"/>
    </location>
</feature>
<proteinExistence type="predicted"/>
<dbReference type="PROSITE" id="PS50844">
    <property type="entry name" value="AFP_LIKE"/>
    <property type="match status" value="1"/>
</dbReference>
<dbReference type="Gene3D" id="3.90.1210.10">
    <property type="entry name" value="Antifreeze-like/N-acetylneuraminic acid synthase C-terminal domain"/>
    <property type="match status" value="1"/>
</dbReference>
<gene>
    <name evidence="2" type="ORF">A3H68_03165</name>
</gene>
<dbReference type="SUPFAM" id="SSF51569">
    <property type="entry name" value="Aldolase"/>
    <property type="match status" value="1"/>
</dbReference>
<accession>A0A1G2P181</accession>
<name>A0A1G2P181_9BACT</name>
<dbReference type="GO" id="GO:0047444">
    <property type="term" value="F:N-acylneuraminate-9-phosphate synthase activity"/>
    <property type="evidence" value="ECO:0007669"/>
    <property type="project" value="TreeGrafter"/>
</dbReference>
<dbReference type="Gene3D" id="3.20.20.150">
    <property type="entry name" value="Divalent-metal-dependent TIM barrel enzymes"/>
    <property type="match status" value="1"/>
</dbReference>
<evidence type="ECO:0000313" key="2">
    <source>
        <dbReference type="EMBL" id="OHA42105.1"/>
    </source>
</evidence>
<dbReference type="EMBL" id="MHSH01000012">
    <property type="protein sequence ID" value="OHA42105.1"/>
    <property type="molecule type" value="Genomic_DNA"/>
</dbReference>
<dbReference type="Proteomes" id="UP000176429">
    <property type="component" value="Unassembled WGS sequence"/>
</dbReference>
<dbReference type="InterPro" id="IPR013974">
    <property type="entry name" value="SAF"/>
</dbReference>
<dbReference type="InterPro" id="IPR057736">
    <property type="entry name" value="SAF_PseI/NeuA/NeuB"/>
</dbReference>
<dbReference type="PANTHER" id="PTHR42966:SF3">
    <property type="entry name" value="BLR5971 PROTEIN"/>
    <property type="match status" value="1"/>
</dbReference>
<dbReference type="GO" id="GO:0016051">
    <property type="term" value="P:carbohydrate biosynthetic process"/>
    <property type="evidence" value="ECO:0007669"/>
    <property type="project" value="InterPro"/>
</dbReference>
<dbReference type="CDD" id="cd11615">
    <property type="entry name" value="SAF_NeuB_like"/>
    <property type="match status" value="1"/>
</dbReference>
<dbReference type="Pfam" id="PF08666">
    <property type="entry name" value="SAF"/>
    <property type="match status" value="1"/>
</dbReference>
<evidence type="ECO:0000259" key="1">
    <source>
        <dbReference type="PROSITE" id="PS50844"/>
    </source>
</evidence>
<dbReference type="Pfam" id="PF01261">
    <property type="entry name" value="AP_endonuc_2"/>
    <property type="match status" value="1"/>
</dbReference>
<comment type="caution">
    <text evidence="2">The sequence shown here is derived from an EMBL/GenBank/DDBJ whole genome shotgun (WGS) entry which is preliminary data.</text>
</comment>
<dbReference type="InterPro" id="IPR006190">
    <property type="entry name" value="SAF_AFP_Neu5Ac"/>
</dbReference>
<dbReference type="InterPro" id="IPR036237">
    <property type="entry name" value="Xyl_isomerase-like_sf"/>
</dbReference>
<reference evidence="2 3" key="1">
    <citation type="journal article" date="2016" name="Nat. Commun.">
        <title>Thousands of microbial genomes shed light on interconnected biogeochemical processes in an aquifer system.</title>
        <authorList>
            <person name="Anantharaman K."/>
            <person name="Brown C.T."/>
            <person name="Hug L.A."/>
            <person name="Sharon I."/>
            <person name="Castelle C.J."/>
            <person name="Probst A.J."/>
            <person name="Thomas B.C."/>
            <person name="Singh A."/>
            <person name="Wilkins M.J."/>
            <person name="Karaoz U."/>
            <person name="Brodie E.L."/>
            <person name="Williams K.H."/>
            <person name="Hubbard S.S."/>
            <person name="Banfield J.F."/>
        </authorList>
    </citation>
    <scope>NUCLEOTIDE SEQUENCE [LARGE SCALE GENOMIC DNA]</scope>
</reference>
<dbReference type="InterPro" id="IPR013022">
    <property type="entry name" value="Xyl_isomerase-like_TIM-brl"/>
</dbReference>
<dbReference type="InterPro" id="IPR036732">
    <property type="entry name" value="AFP_Neu5c_C_sf"/>
</dbReference>